<dbReference type="GO" id="GO:0005737">
    <property type="term" value="C:cytoplasm"/>
    <property type="evidence" value="ECO:0007669"/>
    <property type="project" value="TreeGrafter"/>
</dbReference>
<keyword evidence="6" id="KW-1185">Reference proteome</keyword>
<dbReference type="CDD" id="cd00761">
    <property type="entry name" value="Glyco_tranf_GTA_type"/>
    <property type="match status" value="1"/>
</dbReference>
<dbReference type="GO" id="GO:0016020">
    <property type="term" value="C:membrane"/>
    <property type="evidence" value="ECO:0007669"/>
    <property type="project" value="UniProtKB-SubCell"/>
</dbReference>
<dbReference type="InterPro" id="IPR029044">
    <property type="entry name" value="Nucleotide-diphossugar_trans"/>
</dbReference>
<comment type="subcellular location">
    <subcellularLocation>
        <location evidence="1">Membrane</location>
        <topology evidence="1">Single-pass membrane protein</topology>
    </subcellularLocation>
</comment>
<keyword evidence="2" id="KW-0812">Transmembrane</keyword>
<keyword evidence="3" id="KW-0472">Membrane</keyword>
<dbReference type="RefSeq" id="WP_007426209.1">
    <property type="nucleotide sequence ID" value="NZ_AMGO01000013.1"/>
</dbReference>
<feature type="region of interest" description="Disordered" evidence="4">
    <location>
        <begin position="366"/>
        <end position="386"/>
    </location>
</feature>
<sequence>MKRLAICAICRNEKPYLLEWLAFYRLAGFADIYIYDNVSDDGTSEMLAALDALGHIRRIFFPRREKIPPQRDAYNHFLENHAYRHDYVLVVDLDEFLFVHDTAGIQGLIARAEAKHGEVAAIAFPWQMFGSDGAERMEPGLVIERFRKTAPQPDTTVKTLFNPAHTYNFRTHISNALDGVYLTSALKPYKFDPKMPIRMLTPDAGEAVIHHYYTKSREEWGRKIRMARVNRAQDQKRRESKFEETAHFDLVNDAALPFIAPVKAGIAQLGADLRAFEDRVTPDVIRIVGVDPTRLFGTLTYHGPAPRLPMVRIVADDAAEYLVAAQPTQRAGVHVFTLRRKWKPKMRMVTLSVVGAATSVRVDLDSQPPLVPEANDRHSLNSVLGD</sequence>
<dbReference type="PANTHER" id="PTHR21461:SF69">
    <property type="entry name" value="GLYCOSYLTRANSFERASE FAMILY 92 PROTEIN"/>
    <property type="match status" value="1"/>
</dbReference>
<comment type="caution">
    <text evidence="5">The sequence shown here is derived from an EMBL/GenBank/DDBJ whole genome shotgun (WGS) entry which is preliminary data.</text>
</comment>
<evidence type="ECO:0008006" key="7">
    <source>
        <dbReference type="Google" id="ProtNLM"/>
    </source>
</evidence>
<dbReference type="Pfam" id="PF13704">
    <property type="entry name" value="Glyco_tranf_2_4"/>
    <property type="match status" value="1"/>
</dbReference>
<evidence type="ECO:0000256" key="2">
    <source>
        <dbReference type="ARBA" id="ARBA00022692"/>
    </source>
</evidence>
<organism evidence="5 6">
    <name type="scientific">Oceaniovalibus guishaninsula JLT2003</name>
    <dbReference type="NCBI Taxonomy" id="1231392"/>
    <lineage>
        <taxon>Bacteria</taxon>
        <taxon>Pseudomonadati</taxon>
        <taxon>Pseudomonadota</taxon>
        <taxon>Alphaproteobacteria</taxon>
        <taxon>Rhodobacterales</taxon>
        <taxon>Roseobacteraceae</taxon>
        <taxon>Oceaniovalibus</taxon>
    </lineage>
</organism>
<dbReference type="STRING" id="1231392.OCGS_1057"/>
<protein>
    <recommendedName>
        <fullName evidence="7">Glycosyl transferase family 2</fullName>
    </recommendedName>
</protein>
<dbReference type="OrthoDB" id="1997677at2"/>
<dbReference type="eggNOG" id="COG0463">
    <property type="taxonomic scope" value="Bacteria"/>
</dbReference>
<dbReference type="Proteomes" id="UP000006765">
    <property type="component" value="Unassembled WGS sequence"/>
</dbReference>
<reference evidence="5 6" key="1">
    <citation type="journal article" date="2012" name="J. Bacteriol.">
        <title>Draft Genome Sequence of Oceaniovalibus guishaninsula JLT2003T.</title>
        <authorList>
            <person name="Tang K."/>
            <person name="Liu K."/>
            <person name="Jiao N."/>
        </authorList>
    </citation>
    <scope>NUCLEOTIDE SEQUENCE [LARGE SCALE GENOMIC DNA]</scope>
    <source>
        <strain evidence="5 6">JLT2003</strain>
    </source>
</reference>
<accession>K2HPN5</accession>
<dbReference type="SUPFAM" id="SSF53448">
    <property type="entry name" value="Nucleotide-diphospho-sugar transferases"/>
    <property type="match status" value="1"/>
</dbReference>
<name>K2HPN5_9RHOB</name>
<dbReference type="GO" id="GO:0016757">
    <property type="term" value="F:glycosyltransferase activity"/>
    <property type="evidence" value="ECO:0007669"/>
    <property type="project" value="TreeGrafter"/>
</dbReference>
<evidence type="ECO:0000256" key="1">
    <source>
        <dbReference type="ARBA" id="ARBA00004167"/>
    </source>
</evidence>
<dbReference type="EMBL" id="AMGO01000013">
    <property type="protein sequence ID" value="EKE44824.1"/>
    <property type="molecule type" value="Genomic_DNA"/>
</dbReference>
<gene>
    <name evidence="5" type="ORF">OCGS_1057</name>
</gene>
<evidence type="ECO:0000313" key="6">
    <source>
        <dbReference type="Proteomes" id="UP000006765"/>
    </source>
</evidence>
<proteinExistence type="predicted"/>
<evidence type="ECO:0000256" key="4">
    <source>
        <dbReference type="SAM" id="MobiDB-lite"/>
    </source>
</evidence>
<keyword evidence="3" id="KW-1133">Transmembrane helix</keyword>
<evidence type="ECO:0000256" key="3">
    <source>
        <dbReference type="ARBA" id="ARBA00022989"/>
    </source>
</evidence>
<dbReference type="PANTHER" id="PTHR21461">
    <property type="entry name" value="GLYCOSYLTRANSFERASE FAMILY 92 PROTEIN"/>
    <property type="match status" value="1"/>
</dbReference>
<evidence type="ECO:0000313" key="5">
    <source>
        <dbReference type="EMBL" id="EKE44824.1"/>
    </source>
</evidence>
<dbReference type="AlphaFoldDB" id="K2HPN5"/>